<gene>
    <name evidence="1" type="ORF">HMPREF9302_03925</name>
</gene>
<keyword evidence="2" id="KW-1185">Reference proteome</keyword>
<evidence type="ECO:0000313" key="2">
    <source>
        <dbReference type="Proteomes" id="UP000029614"/>
    </source>
</evidence>
<dbReference type="AlphaFoldDB" id="A0A096D4I0"/>
<organism evidence="1 2">
    <name type="scientific">Prevotella amnii DNF00058</name>
    <dbReference type="NCBI Taxonomy" id="1401066"/>
    <lineage>
        <taxon>Bacteria</taxon>
        <taxon>Pseudomonadati</taxon>
        <taxon>Bacteroidota</taxon>
        <taxon>Bacteroidia</taxon>
        <taxon>Bacteroidales</taxon>
        <taxon>Prevotellaceae</taxon>
        <taxon>Prevotella</taxon>
    </lineage>
</organism>
<proteinExistence type="predicted"/>
<dbReference type="OrthoDB" id="9943827at2"/>
<accession>A0A096D4I0</accession>
<dbReference type="Proteomes" id="UP000029614">
    <property type="component" value="Unassembled WGS sequence"/>
</dbReference>
<dbReference type="RefSeq" id="WP_036854858.1">
    <property type="nucleotide sequence ID" value="NZ_JRNU01000012.1"/>
</dbReference>
<sequence>MEKEEKKDRRVLPFKEYARFGNFKIKKVNLLISDKGTAQEEDPMAELSEENIDKRGLYKIEAVKIASLEELWCVRIPSNRVMYRFIVDLYEENKEENDKILSTLFCNISNVTSLGDGLFHDVVIHAAMAYMNRRDEVSSKEDKVKEYKRITDSILADMLKDLESYTPKKKIDETKKEFRQSVLADELRAKTINENEAS</sequence>
<protein>
    <submittedName>
        <fullName evidence="1">Uncharacterized protein</fullName>
    </submittedName>
</protein>
<comment type="caution">
    <text evidence="1">The sequence shown here is derived from an EMBL/GenBank/DDBJ whole genome shotgun (WGS) entry which is preliminary data.</text>
</comment>
<evidence type="ECO:0000313" key="1">
    <source>
        <dbReference type="EMBL" id="KGF52429.1"/>
    </source>
</evidence>
<reference evidence="1 2" key="1">
    <citation type="submission" date="2014-07" db="EMBL/GenBank/DDBJ databases">
        <authorList>
            <person name="McCorrison J."/>
            <person name="Sanka R."/>
            <person name="Torralba M."/>
            <person name="Gillis M."/>
            <person name="Haft D.H."/>
            <person name="Methe B."/>
            <person name="Sutton G."/>
            <person name="Nelson K.E."/>
        </authorList>
    </citation>
    <scope>NUCLEOTIDE SEQUENCE [LARGE SCALE GENOMIC DNA]</scope>
    <source>
        <strain evidence="1 2">DNF00058</strain>
    </source>
</reference>
<name>A0A096D4I0_9BACT</name>
<dbReference type="EMBL" id="JRNU01000012">
    <property type="protein sequence ID" value="KGF52429.1"/>
    <property type="molecule type" value="Genomic_DNA"/>
</dbReference>